<reference evidence="5 6" key="1">
    <citation type="journal article" date="2012" name="PLoS Pathog.">
        <title>Diverse lifestyles and strategies of plant pathogenesis encoded in the genomes of eighteen Dothideomycetes fungi.</title>
        <authorList>
            <person name="Ohm R.A."/>
            <person name="Feau N."/>
            <person name="Henrissat B."/>
            <person name="Schoch C.L."/>
            <person name="Horwitz B.A."/>
            <person name="Barry K.W."/>
            <person name="Condon B.J."/>
            <person name="Copeland A.C."/>
            <person name="Dhillon B."/>
            <person name="Glaser F."/>
            <person name="Hesse C.N."/>
            <person name="Kosti I."/>
            <person name="LaButti K."/>
            <person name="Lindquist E.A."/>
            <person name="Lucas S."/>
            <person name="Salamov A.A."/>
            <person name="Bradshaw R.E."/>
            <person name="Ciuffetti L."/>
            <person name="Hamelin R.C."/>
            <person name="Kema G.H.J."/>
            <person name="Lawrence C."/>
            <person name="Scott J.A."/>
            <person name="Spatafora J.W."/>
            <person name="Turgeon B.G."/>
            <person name="de Wit P.J.G.M."/>
            <person name="Zhong S."/>
            <person name="Goodwin S.B."/>
            <person name="Grigoriev I.V."/>
        </authorList>
    </citation>
    <scope>NUCLEOTIDE SEQUENCE [LARGE SCALE GENOMIC DNA]</scope>
    <source>
        <strain evidence="6">ND90Pr / ATCC 201652</strain>
    </source>
</reference>
<dbReference type="HOGENOM" id="CLU_082752_0_0_1"/>
<feature type="region of interest" description="Disordered" evidence="3">
    <location>
        <begin position="40"/>
        <end position="80"/>
    </location>
</feature>
<dbReference type="OMA" id="SENECEC"/>
<dbReference type="InterPro" id="IPR013923">
    <property type="entry name" value="Autophagy-rel_prot_16_dom"/>
</dbReference>
<comment type="similarity">
    <text evidence="1">Belongs to the ATG16 family.</text>
</comment>
<gene>
    <name evidence="5" type="ORF">COCSADRAFT_41572</name>
</gene>
<feature type="compositionally biased region" description="Low complexity" evidence="3">
    <location>
        <begin position="40"/>
        <end position="58"/>
    </location>
</feature>
<dbReference type="CDD" id="cd22887">
    <property type="entry name" value="Atg16_CCD"/>
    <property type="match status" value="1"/>
</dbReference>
<evidence type="ECO:0000259" key="4">
    <source>
        <dbReference type="Pfam" id="PF08614"/>
    </source>
</evidence>
<feature type="coiled-coil region" evidence="2">
    <location>
        <begin position="81"/>
        <end position="192"/>
    </location>
</feature>
<accession>M2QV51</accession>
<dbReference type="Proteomes" id="UP000016934">
    <property type="component" value="Unassembled WGS sequence"/>
</dbReference>
<dbReference type="RefSeq" id="XP_007705252.1">
    <property type="nucleotide sequence ID" value="XM_007707062.1"/>
</dbReference>
<organism evidence="5 6">
    <name type="scientific">Cochliobolus sativus (strain ND90Pr / ATCC 201652)</name>
    <name type="common">Common root rot and spot blotch fungus</name>
    <name type="synonym">Bipolaris sorokiniana</name>
    <dbReference type="NCBI Taxonomy" id="665912"/>
    <lineage>
        <taxon>Eukaryota</taxon>
        <taxon>Fungi</taxon>
        <taxon>Dikarya</taxon>
        <taxon>Ascomycota</taxon>
        <taxon>Pezizomycotina</taxon>
        <taxon>Dothideomycetes</taxon>
        <taxon>Pleosporomycetidae</taxon>
        <taxon>Pleosporales</taxon>
        <taxon>Pleosporineae</taxon>
        <taxon>Pleosporaceae</taxon>
        <taxon>Bipolaris</taxon>
    </lineage>
</organism>
<evidence type="ECO:0000313" key="5">
    <source>
        <dbReference type="EMBL" id="EMD59019.1"/>
    </source>
</evidence>
<keyword evidence="6" id="KW-1185">Reference proteome</keyword>
<sequence length="211" mass="23624">MSNPLEDYLAALDARDAREKAHEVYVNAYTKLADDTASLAPPAVPAEEPLSASASLKALTHRGKNKGKSSATTDAAPSSTVAQLRAELAATQRTRGDLEARLSATSAELSALKTTETEQRRRIEHLEKTRMALERRARDTAEELKGKGRLVEDVHDEMVALNLQLNMAEQEKEKLRKENDELTKRWVKKMEEEAKKMNERSGWGDQSRRIK</sequence>
<feature type="compositionally biased region" description="Low complexity" evidence="3">
    <location>
        <begin position="69"/>
        <end position="80"/>
    </location>
</feature>
<dbReference type="Gene3D" id="1.20.5.170">
    <property type="match status" value="1"/>
</dbReference>
<keyword evidence="2" id="KW-0175">Coiled coil</keyword>
<dbReference type="AlphaFoldDB" id="M2QV51"/>
<dbReference type="OrthoDB" id="8949486at2759"/>
<dbReference type="STRING" id="665912.M2QV51"/>
<dbReference type="KEGG" id="bsc:COCSADRAFT_41572"/>
<evidence type="ECO:0000256" key="1">
    <source>
        <dbReference type="ARBA" id="ARBA00005331"/>
    </source>
</evidence>
<name>M2QV51_COCSN</name>
<dbReference type="Pfam" id="PF08614">
    <property type="entry name" value="ATG16"/>
    <property type="match status" value="1"/>
</dbReference>
<dbReference type="eggNOG" id="ENOG502S5CU">
    <property type="taxonomic scope" value="Eukaryota"/>
</dbReference>
<evidence type="ECO:0000256" key="3">
    <source>
        <dbReference type="SAM" id="MobiDB-lite"/>
    </source>
</evidence>
<dbReference type="GeneID" id="19140013"/>
<proteinExistence type="inferred from homology"/>
<protein>
    <recommendedName>
        <fullName evidence="4">Autophagy-related protein 16 domain-containing protein</fullName>
    </recommendedName>
</protein>
<evidence type="ECO:0000313" key="6">
    <source>
        <dbReference type="Proteomes" id="UP000016934"/>
    </source>
</evidence>
<evidence type="ECO:0000256" key="2">
    <source>
        <dbReference type="SAM" id="Coils"/>
    </source>
</evidence>
<feature type="domain" description="Autophagy-related protein 16" evidence="4">
    <location>
        <begin position="7"/>
        <end position="198"/>
    </location>
</feature>
<reference evidence="6" key="2">
    <citation type="journal article" date="2013" name="PLoS Genet.">
        <title>Comparative genome structure, secondary metabolite, and effector coding capacity across Cochliobolus pathogens.</title>
        <authorList>
            <person name="Condon B.J."/>
            <person name="Leng Y."/>
            <person name="Wu D."/>
            <person name="Bushley K.E."/>
            <person name="Ohm R.A."/>
            <person name="Otillar R."/>
            <person name="Martin J."/>
            <person name="Schackwitz W."/>
            <person name="Grimwood J."/>
            <person name="MohdZainudin N."/>
            <person name="Xue C."/>
            <person name="Wang R."/>
            <person name="Manning V.A."/>
            <person name="Dhillon B."/>
            <person name="Tu Z.J."/>
            <person name="Steffenson B.J."/>
            <person name="Salamov A."/>
            <person name="Sun H."/>
            <person name="Lowry S."/>
            <person name="LaButti K."/>
            <person name="Han J."/>
            <person name="Copeland A."/>
            <person name="Lindquist E."/>
            <person name="Barry K."/>
            <person name="Schmutz J."/>
            <person name="Baker S.E."/>
            <person name="Ciuffetti L.M."/>
            <person name="Grigoriev I.V."/>
            <person name="Zhong S."/>
            <person name="Turgeon B.G."/>
        </authorList>
    </citation>
    <scope>NUCLEOTIDE SEQUENCE [LARGE SCALE GENOMIC DNA]</scope>
    <source>
        <strain evidence="6">ND90Pr / ATCC 201652</strain>
    </source>
</reference>
<dbReference type="EMBL" id="KB445654">
    <property type="protein sequence ID" value="EMD59019.1"/>
    <property type="molecule type" value="Genomic_DNA"/>
</dbReference>